<proteinExistence type="predicted"/>
<gene>
    <name evidence="1" type="ORF">EG028_26505</name>
</gene>
<keyword evidence="2" id="KW-1185">Reference proteome</keyword>
<evidence type="ECO:0008006" key="3">
    <source>
        <dbReference type="Google" id="ProtNLM"/>
    </source>
</evidence>
<evidence type="ECO:0000313" key="1">
    <source>
        <dbReference type="EMBL" id="RPD38214.1"/>
    </source>
</evidence>
<dbReference type="OrthoDB" id="660065at2"/>
<name>A0A3N4M4X5_9BACT</name>
<dbReference type="PROSITE" id="PS51257">
    <property type="entry name" value="PROKAR_LIPOPROTEIN"/>
    <property type="match status" value="1"/>
</dbReference>
<reference evidence="2" key="1">
    <citation type="submission" date="2018-11" db="EMBL/GenBank/DDBJ databases">
        <title>Chitinophaga lutea sp.nov., isolate from arsenic contaminated soil.</title>
        <authorList>
            <person name="Zong Y."/>
        </authorList>
    </citation>
    <scope>NUCLEOTIDE SEQUENCE [LARGE SCALE GENOMIC DNA]</scope>
    <source>
        <strain evidence="2">YLT18</strain>
    </source>
</reference>
<evidence type="ECO:0000313" key="2">
    <source>
        <dbReference type="Proteomes" id="UP000279089"/>
    </source>
</evidence>
<dbReference type="EMBL" id="RMBX01000017">
    <property type="protein sequence ID" value="RPD38214.1"/>
    <property type="molecule type" value="Genomic_DNA"/>
</dbReference>
<sequence>MKTTFLAAAVTLLAVSCTNDPDPIVEYEKTPGSVAKTELIGAARAGVPVQLDVTFSLHNSCSSFDSFESWKEADTLVVKVWGLTPKDSGCTKEIRYHTKRFTYTYPSPGTYYLKFMRFNGNLHRDTLIVTP</sequence>
<dbReference type="RefSeq" id="WP_120515923.1">
    <property type="nucleotide sequence ID" value="NZ_QXZY01000004.1"/>
</dbReference>
<protein>
    <recommendedName>
        <fullName evidence="3">Lipoprotein</fullName>
    </recommendedName>
</protein>
<comment type="caution">
    <text evidence="1">The sequence shown here is derived from an EMBL/GenBank/DDBJ whole genome shotgun (WGS) entry which is preliminary data.</text>
</comment>
<dbReference type="Proteomes" id="UP000279089">
    <property type="component" value="Unassembled WGS sequence"/>
</dbReference>
<dbReference type="AlphaFoldDB" id="A0A3N4M4X5"/>
<organism evidence="1 2">
    <name type="scientific">Chitinophaga barathri</name>
    <dbReference type="NCBI Taxonomy" id="1647451"/>
    <lineage>
        <taxon>Bacteria</taxon>
        <taxon>Pseudomonadati</taxon>
        <taxon>Bacteroidota</taxon>
        <taxon>Chitinophagia</taxon>
        <taxon>Chitinophagales</taxon>
        <taxon>Chitinophagaceae</taxon>
        <taxon>Chitinophaga</taxon>
    </lineage>
</organism>
<accession>A0A3N4M4X5</accession>